<dbReference type="EMBL" id="GGEC01084054">
    <property type="protein sequence ID" value="MBX64538.1"/>
    <property type="molecule type" value="Transcribed_RNA"/>
</dbReference>
<reference evidence="1" key="1">
    <citation type="submission" date="2018-02" db="EMBL/GenBank/DDBJ databases">
        <title>Rhizophora mucronata_Transcriptome.</title>
        <authorList>
            <person name="Meera S.P."/>
            <person name="Sreeshan A."/>
            <person name="Augustine A."/>
        </authorList>
    </citation>
    <scope>NUCLEOTIDE SEQUENCE</scope>
    <source>
        <tissue evidence="1">Leaf</tissue>
    </source>
</reference>
<name>A0A2P2QC12_RHIMU</name>
<organism evidence="1">
    <name type="scientific">Rhizophora mucronata</name>
    <name type="common">Asiatic mangrove</name>
    <dbReference type="NCBI Taxonomy" id="61149"/>
    <lineage>
        <taxon>Eukaryota</taxon>
        <taxon>Viridiplantae</taxon>
        <taxon>Streptophyta</taxon>
        <taxon>Embryophyta</taxon>
        <taxon>Tracheophyta</taxon>
        <taxon>Spermatophyta</taxon>
        <taxon>Magnoliopsida</taxon>
        <taxon>eudicotyledons</taxon>
        <taxon>Gunneridae</taxon>
        <taxon>Pentapetalae</taxon>
        <taxon>rosids</taxon>
        <taxon>fabids</taxon>
        <taxon>Malpighiales</taxon>
        <taxon>Rhizophoraceae</taxon>
        <taxon>Rhizophora</taxon>
    </lineage>
</organism>
<sequence length="58" mass="6592">MVHCFLVMAYSWNSKCLCFLVVGMAVVYSATFCSRLTILITMTNVFPFVKVFVLELCT</sequence>
<proteinExistence type="predicted"/>
<protein>
    <submittedName>
        <fullName evidence="1">Uncharacterized protein</fullName>
    </submittedName>
</protein>
<dbReference type="AlphaFoldDB" id="A0A2P2QC12"/>
<accession>A0A2P2QC12</accession>
<evidence type="ECO:0000313" key="1">
    <source>
        <dbReference type="EMBL" id="MBX64538.1"/>
    </source>
</evidence>